<dbReference type="FunFam" id="3.50.7.10:FF:000002">
    <property type="entry name" value="T-complex protein 1 subunit beta"/>
    <property type="match status" value="1"/>
</dbReference>
<protein>
    <recommendedName>
        <fullName evidence="7">CCT-beta</fullName>
    </recommendedName>
</protein>
<evidence type="ECO:0000256" key="8">
    <source>
        <dbReference type="RuleBase" id="RU004187"/>
    </source>
</evidence>
<keyword evidence="6 8" id="KW-0143">Chaperone</keyword>
<keyword evidence="3" id="KW-0963">Cytoplasm</keyword>
<dbReference type="SUPFAM" id="SSF54849">
    <property type="entry name" value="GroEL-intermediate domain like"/>
    <property type="match status" value="1"/>
</dbReference>
<dbReference type="PANTHER" id="PTHR11353">
    <property type="entry name" value="CHAPERONIN"/>
    <property type="match status" value="1"/>
</dbReference>
<dbReference type="OrthoDB" id="10248520at2759"/>
<dbReference type="InterPro" id="IPR017998">
    <property type="entry name" value="Chaperone_TCP-1"/>
</dbReference>
<dbReference type="Gene3D" id="3.30.260.10">
    <property type="entry name" value="TCP-1-like chaperonin intermediate domain"/>
    <property type="match status" value="1"/>
</dbReference>
<dbReference type="PROSITE" id="PS00995">
    <property type="entry name" value="TCP1_3"/>
    <property type="match status" value="1"/>
</dbReference>
<dbReference type="CDD" id="cd03336">
    <property type="entry name" value="TCP1_beta"/>
    <property type="match status" value="1"/>
</dbReference>
<name>A0A6A1VNU5_9ROSI</name>
<dbReference type="InterPro" id="IPR027409">
    <property type="entry name" value="GroEL-like_apical_dom_sf"/>
</dbReference>
<keyword evidence="10" id="KW-1185">Reference proteome</keyword>
<evidence type="ECO:0000256" key="2">
    <source>
        <dbReference type="ARBA" id="ARBA00008020"/>
    </source>
</evidence>
<dbReference type="EMBL" id="RXIC02000023">
    <property type="protein sequence ID" value="KAB1213607.1"/>
    <property type="molecule type" value="Genomic_DNA"/>
</dbReference>
<keyword evidence="4 8" id="KW-0547">Nucleotide-binding</keyword>
<evidence type="ECO:0000256" key="6">
    <source>
        <dbReference type="ARBA" id="ARBA00023186"/>
    </source>
</evidence>
<evidence type="ECO:0000256" key="1">
    <source>
        <dbReference type="ARBA" id="ARBA00004496"/>
    </source>
</evidence>
<dbReference type="Gene3D" id="1.10.560.10">
    <property type="entry name" value="GroEL-like equatorial domain"/>
    <property type="match status" value="1"/>
</dbReference>
<dbReference type="NCBIfam" id="TIGR02341">
    <property type="entry name" value="chap_CCT_beta"/>
    <property type="match status" value="1"/>
</dbReference>
<dbReference type="InterPro" id="IPR012716">
    <property type="entry name" value="Chap_CCT_beta"/>
</dbReference>
<reference evidence="9 10" key="1">
    <citation type="journal article" date="2019" name="Plant Biotechnol. J.">
        <title>The red bayberry genome and genetic basis of sex determination.</title>
        <authorList>
            <person name="Jia H.M."/>
            <person name="Jia H.J."/>
            <person name="Cai Q.L."/>
            <person name="Wang Y."/>
            <person name="Zhao H.B."/>
            <person name="Yang W.F."/>
            <person name="Wang G.Y."/>
            <person name="Li Y.H."/>
            <person name="Zhan D.L."/>
            <person name="Shen Y.T."/>
            <person name="Niu Q.F."/>
            <person name="Chang L."/>
            <person name="Qiu J."/>
            <person name="Zhao L."/>
            <person name="Xie H.B."/>
            <person name="Fu W.Y."/>
            <person name="Jin J."/>
            <person name="Li X.W."/>
            <person name="Jiao Y."/>
            <person name="Zhou C.C."/>
            <person name="Tu T."/>
            <person name="Chai C.Y."/>
            <person name="Gao J.L."/>
            <person name="Fan L.J."/>
            <person name="van de Weg E."/>
            <person name="Wang J.Y."/>
            <person name="Gao Z.S."/>
        </authorList>
    </citation>
    <scope>NUCLEOTIDE SEQUENCE [LARGE SCALE GENOMIC DNA]</scope>
    <source>
        <tissue evidence="9">Leaves</tissue>
    </source>
</reference>
<dbReference type="SUPFAM" id="SSF48592">
    <property type="entry name" value="GroEL equatorial domain-like"/>
    <property type="match status" value="1"/>
</dbReference>
<dbReference type="AlphaFoldDB" id="A0A6A1VNU5"/>
<dbReference type="InterPro" id="IPR002423">
    <property type="entry name" value="Cpn60/GroEL/TCP-1"/>
</dbReference>
<dbReference type="PROSITE" id="PS00750">
    <property type="entry name" value="TCP1_1"/>
    <property type="match status" value="1"/>
</dbReference>
<gene>
    <name evidence="9" type="ORF">CJ030_MR5G012389</name>
</gene>
<dbReference type="GO" id="GO:0005832">
    <property type="term" value="C:chaperonin-containing T-complex"/>
    <property type="evidence" value="ECO:0007669"/>
    <property type="project" value="InterPro"/>
</dbReference>
<proteinExistence type="inferred from homology"/>
<dbReference type="Gene3D" id="3.50.7.10">
    <property type="entry name" value="GroEL"/>
    <property type="match status" value="1"/>
</dbReference>
<dbReference type="FunFam" id="1.10.560.10:FF:000017">
    <property type="entry name" value="T-complex protein 1 subunit eta"/>
    <property type="match status" value="1"/>
</dbReference>
<dbReference type="PRINTS" id="PR00304">
    <property type="entry name" value="TCOMPLEXTCP1"/>
</dbReference>
<evidence type="ECO:0000256" key="3">
    <source>
        <dbReference type="ARBA" id="ARBA00022490"/>
    </source>
</evidence>
<accession>A0A6A1VNU5</accession>
<evidence type="ECO:0000313" key="10">
    <source>
        <dbReference type="Proteomes" id="UP000516437"/>
    </source>
</evidence>
<comment type="caution">
    <text evidence="9">The sequence shown here is derived from an EMBL/GenBank/DDBJ whole genome shotgun (WGS) entry which is preliminary data.</text>
</comment>
<comment type="subcellular location">
    <subcellularLocation>
        <location evidence="1">Cytoplasm</location>
    </subcellularLocation>
</comment>
<comment type="similarity">
    <text evidence="2 8">Belongs to the TCP-1 chaperonin family.</text>
</comment>
<organism evidence="9 10">
    <name type="scientific">Morella rubra</name>
    <name type="common">Chinese bayberry</name>
    <dbReference type="NCBI Taxonomy" id="262757"/>
    <lineage>
        <taxon>Eukaryota</taxon>
        <taxon>Viridiplantae</taxon>
        <taxon>Streptophyta</taxon>
        <taxon>Embryophyta</taxon>
        <taxon>Tracheophyta</taxon>
        <taxon>Spermatophyta</taxon>
        <taxon>Magnoliopsida</taxon>
        <taxon>eudicotyledons</taxon>
        <taxon>Gunneridae</taxon>
        <taxon>Pentapetalae</taxon>
        <taxon>rosids</taxon>
        <taxon>fabids</taxon>
        <taxon>Fagales</taxon>
        <taxon>Myricaceae</taxon>
        <taxon>Morella</taxon>
    </lineage>
</organism>
<dbReference type="GO" id="GO:0016887">
    <property type="term" value="F:ATP hydrolysis activity"/>
    <property type="evidence" value="ECO:0007669"/>
    <property type="project" value="InterPro"/>
</dbReference>
<dbReference type="Pfam" id="PF00118">
    <property type="entry name" value="Cpn60_TCP1"/>
    <property type="match status" value="2"/>
</dbReference>
<dbReference type="PROSITE" id="PS00751">
    <property type="entry name" value="TCP1_2"/>
    <property type="match status" value="1"/>
</dbReference>
<dbReference type="SUPFAM" id="SSF52029">
    <property type="entry name" value="GroEL apical domain-like"/>
    <property type="match status" value="1"/>
</dbReference>
<keyword evidence="5 8" id="KW-0067">ATP-binding</keyword>
<dbReference type="InterPro" id="IPR027410">
    <property type="entry name" value="TCP-1-like_intermed_sf"/>
</dbReference>
<dbReference type="InterPro" id="IPR027413">
    <property type="entry name" value="GROEL-like_equatorial_sf"/>
</dbReference>
<sequence length="570" mass="61859">MAVDRIFKDEASEEKGDRARMASFIGAMAIADLVKTTLGPKGMDKILQSTGRGRAVMVTNDGATILKSLHIDNPAAKVLVASDISKVQDDEVGDGTTSVVVLAGELLREAEKLVAAKIHPMTIISGYRMAAECARKALLQKVVDNKEDDDKFKSDLMKIAMTTLSSKILSQDKEHFAKLAVDAVLRLKFLVNGTASGWAQRFLVEEVSYPGPDALSCCFTSAFFFPIDQGSTNLESIQIIKKPGGSLKDSFLDEGFILDKKIGIGQPKRIENAKILVANTAMDTDKVKIYGARVRVDSMSRVAEIEGAEKEKMREKVQKIIAHGINCFVNRQLIYNFPEELFADAGILAIEHADFDGIERLALVTGGEIASTFDNPESVKLGHCKLIEEIMIGEDKLIHFSGVELGQACTIVLRGASHHVLDEAERSLHDALCVLSQTVNDSRVLLGGGWPEMVMAKEVDELARKTPGKKSHAIEAFSRALVAIPTIIADNAGLDSAELVAQLRAEHQKEGCTAGIDVISGSVGDMAQRGISEAFKVKQAVLLSATEAAEMILRVDEIITCAPRQRENRM</sequence>
<dbReference type="Proteomes" id="UP000516437">
    <property type="component" value="Chromosome 5"/>
</dbReference>
<dbReference type="InterPro" id="IPR002194">
    <property type="entry name" value="Chaperonin_TCP-1_CS"/>
</dbReference>
<dbReference type="GO" id="GO:0051082">
    <property type="term" value="F:unfolded protein binding"/>
    <property type="evidence" value="ECO:0007669"/>
    <property type="project" value="InterPro"/>
</dbReference>
<evidence type="ECO:0000313" key="9">
    <source>
        <dbReference type="EMBL" id="KAB1213607.1"/>
    </source>
</evidence>
<evidence type="ECO:0000256" key="5">
    <source>
        <dbReference type="ARBA" id="ARBA00022840"/>
    </source>
</evidence>
<dbReference type="GO" id="GO:0140662">
    <property type="term" value="F:ATP-dependent protein folding chaperone"/>
    <property type="evidence" value="ECO:0007669"/>
    <property type="project" value="InterPro"/>
</dbReference>
<evidence type="ECO:0000256" key="7">
    <source>
        <dbReference type="ARBA" id="ARBA00033237"/>
    </source>
</evidence>
<evidence type="ECO:0000256" key="4">
    <source>
        <dbReference type="ARBA" id="ARBA00022741"/>
    </source>
</evidence>
<dbReference type="GO" id="GO:0005524">
    <property type="term" value="F:ATP binding"/>
    <property type="evidence" value="ECO:0007669"/>
    <property type="project" value="UniProtKB-KW"/>
</dbReference>